<evidence type="ECO:0000256" key="8">
    <source>
        <dbReference type="ARBA" id="ARBA00023224"/>
    </source>
</evidence>
<dbReference type="AlphaFoldDB" id="A0A060WH23"/>
<dbReference type="SUPFAM" id="SSF81321">
    <property type="entry name" value="Family A G protein-coupled receptor-like"/>
    <property type="match status" value="1"/>
</dbReference>
<dbReference type="Proteomes" id="UP000193380">
    <property type="component" value="Unassembled WGS sequence"/>
</dbReference>
<keyword evidence="4" id="KW-0297">G-protein coupled receptor</keyword>
<dbReference type="PROSITE" id="PS50262">
    <property type="entry name" value="G_PROTEIN_RECEP_F1_2"/>
    <property type="match status" value="1"/>
</dbReference>
<organism evidence="11 12">
    <name type="scientific">Oncorhynchus mykiss</name>
    <name type="common">Rainbow trout</name>
    <name type="synonym">Salmo gairdneri</name>
    <dbReference type="NCBI Taxonomy" id="8022"/>
    <lineage>
        <taxon>Eukaryota</taxon>
        <taxon>Metazoa</taxon>
        <taxon>Chordata</taxon>
        <taxon>Craniata</taxon>
        <taxon>Vertebrata</taxon>
        <taxon>Euteleostomi</taxon>
        <taxon>Actinopterygii</taxon>
        <taxon>Neopterygii</taxon>
        <taxon>Teleostei</taxon>
        <taxon>Protacanthopterygii</taxon>
        <taxon>Salmoniformes</taxon>
        <taxon>Salmonidae</taxon>
        <taxon>Salmoninae</taxon>
        <taxon>Oncorhynchus</taxon>
    </lineage>
</organism>
<feature type="transmembrane region" description="Helical" evidence="9">
    <location>
        <begin position="88"/>
        <end position="108"/>
    </location>
</feature>
<dbReference type="PaxDb" id="8022-A0A060WH23"/>
<keyword evidence="7" id="KW-0325">Glycoprotein</keyword>
<evidence type="ECO:0000313" key="11">
    <source>
        <dbReference type="EMBL" id="CDQ66286.1"/>
    </source>
</evidence>
<dbReference type="PRINTS" id="PR00237">
    <property type="entry name" value="GPCRRHODOPSN"/>
</dbReference>
<dbReference type="PANTHER" id="PTHR24232:SF96">
    <property type="entry name" value="PSYCHOSINE RECEPTOR-LIKE"/>
    <property type="match status" value="1"/>
</dbReference>
<evidence type="ECO:0000256" key="7">
    <source>
        <dbReference type="ARBA" id="ARBA00023180"/>
    </source>
</evidence>
<feature type="transmembrane region" description="Helical" evidence="9">
    <location>
        <begin position="129"/>
        <end position="147"/>
    </location>
</feature>
<keyword evidence="8" id="KW-0807">Transducer</keyword>
<dbReference type="InterPro" id="IPR000276">
    <property type="entry name" value="GPCR_Rhodpsn"/>
</dbReference>
<evidence type="ECO:0000256" key="6">
    <source>
        <dbReference type="ARBA" id="ARBA00023170"/>
    </source>
</evidence>
<evidence type="ECO:0000256" key="5">
    <source>
        <dbReference type="ARBA" id="ARBA00023136"/>
    </source>
</evidence>
<dbReference type="InterPro" id="IPR017452">
    <property type="entry name" value="GPCR_Rhodpsn_7TM"/>
</dbReference>
<dbReference type="GO" id="GO:0005886">
    <property type="term" value="C:plasma membrane"/>
    <property type="evidence" value="ECO:0007669"/>
    <property type="project" value="TreeGrafter"/>
</dbReference>
<feature type="transmembrane region" description="Helical" evidence="9">
    <location>
        <begin position="153"/>
        <end position="172"/>
    </location>
</feature>
<keyword evidence="5 9" id="KW-0472">Membrane</keyword>
<dbReference type="Gene3D" id="1.20.1070.10">
    <property type="entry name" value="Rhodopsin 7-helix transmembrane proteins"/>
    <property type="match status" value="2"/>
</dbReference>
<name>A0A060WH23_ONCMY</name>
<sequence length="287" mass="31987">MDKDMNIGSVNNNTNNTDTTFDRVAEVIGWITFAVGLPAIGLALYTMKNLVKGPNPVPVHVISLLVSDIFSFIGRPQAATGSILSADTATLIFYFGIISNITFMVCIAQERHLLVTYPQCYSCCSKLKQSFIISLAMWGAPSAVLALAVFKYLFWFAVALLTPFPFLLFFFLDSWRALLCFRSTSTAEKKRSVGVLAAILTNYTVLFLPFILNILLESLKEEVCYLGLIANLLLYLNPLVDPFLYIFMTKGPREVVESLLCCKKLSRQPEETQTVVTLSETVTETRL</sequence>
<dbReference type="GO" id="GO:0007200">
    <property type="term" value="P:phospholipase C-activating G protein-coupled receptor signaling pathway"/>
    <property type="evidence" value="ECO:0007669"/>
    <property type="project" value="TreeGrafter"/>
</dbReference>
<evidence type="ECO:0000256" key="1">
    <source>
        <dbReference type="ARBA" id="ARBA00004141"/>
    </source>
</evidence>
<evidence type="ECO:0000256" key="3">
    <source>
        <dbReference type="ARBA" id="ARBA00022989"/>
    </source>
</evidence>
<feature type="domain" description="G-protein coupled receptors family 1 profile" evidence="10">
    <location>
        <begin position="124"/>
        <end position="245"/>
    </location>
</feature>
<comment type="subcellular location">
    <subcellularLocation>
        <location evidence="1">Membrane</location>
        <topology evidence="1">Multi-pass membrane protein</topology>
    </subcellularLocation>
</comment>
<keyword evidence="6" id="KW-0675">Receptor</keyword>
<feature type="transmembrane region" description="Helical" evidence="9">
    <location>
        <begin position="228"/>
        <end position="248"/>
    </location>
</feature>
<gene>
    <name evidence="11" type="ORF">GSONMT00075041001</name>
</gene>
<dbReference type="GO" id="GO:0035025">
    <property type="term" value="P:positive regulation of Rho protein signal transduction"/>
    <property type="evidence" value="ECO:0007669"/>
    <property type="project" value="TreeGrafter"/>
</dbReference>
<feature type="transmembrane region" description="Helical" evidence="9">
    <location>
        <begin position="27"/>
        <end position="45"/>
    </location>
</feature>
<proteinExistence type="predicted"/>
<evidence type="ECO:0000256" key="2">
    <source>
        <dbReference type="ARBA" id="ARBA00022692"/>
    </source>
</evidence>
<keyword evidence="3 9" id="KW-1133">Transmembrane helix</keyword>
<keyword evidence="2 9" id="KW-0812">Transmembrane</keyword>
<evidence type="ECO:0000313" key="12">
    <source>
        <dbReference type="Proteomes" id="UP000193380"/>
    </source>
</evidence>
<evidence type="ECO:0000259" key="10">
    <source>
        <dbReference type="PROSITE" id="PS50262"/>
    </source>
</evidence>
<evidence type="ECO:0000256" key="9">
    <source>
        <dbReference type="SAM" id="Phobius"/>
    </source>
</evidence>
<evidence type="ECO:0000256" key="4">
    <source>
        <dbReference type="ARBA" id="ARBA00023040"/>
    </source>
</evidence>
<feature type="transmembrane region" description="Helical" evidence="9">
    <location>
        <begin position="193"/>
        <end position="216"/>
    </location>
</feature>
<dbReference type="PANTHER" id="PTHR24232">
    <property type="entry name" value="G-PROTEIN COUPLED RECEPTOR"/>
    <property type="match status" value="1"/>
</dbReference>
<dbReference type="EMBL" id="FR904537">
    <property type="protein sequence ID" value="CDQ66286.1"/>
    <property type="molecule type" value="Genomic_DNA"/>
</dbReference>
<protein>
    <recommendedName>
        <fullName evidence="10">G-protein coupled receptors family 1 profile domain-containing protein</fullName>
    </recommendedName>
</protein>
<reference evidence="11" key="1">
    <citation type="journal article" date="2014" name="Nat. Commun.">
        <title>The rainbow trout genome provides novel insights into evolution after whole-genome duplication in vertebrates.</title>
        <authorList>
            <person name="Berthelot C."/>
            <person name="Brunet F."/>
            <person name="Chalopin D."/>
            <person name="Juanchich A."/>
            <person name="Bernard M."/>
            <person name="Noel B."/>
            <person name="Bento P."/>
            <person name="Da Silva C."/>
            <person name="Labadie K."/>
            <person name="Alberti A."/>
            <person name="Aury J.M."/>
            <person name="Louis A."/>
            <person name="Dehais P."/>
            <person name="Bardou P."/>
            <person name="Montfort J."/>
            <person name="Klopp C."/>
            <person name="Cabau C."/>
            <person name="Gaspin C."/>
            <person name="Thorgaard G.H."/>
            <person name="Boussaha M."/>
            <person name="Quillet E."/>
            <person name="Guyomard R."/>
            <person name="Galiana D."/>
            <person name="Bobe J."/>
            <person name="Volff J.N."/>
            <person name="Genet C."/>
            <person name="Wincker P."/>
            <person name="Jaillon O."/>
            <person name="Roest Crollius H."/>
            <person name="Guiguen Y."/>
        </authorList>
    </citation>
    <scope>NUCLEOTIDE SEQUENCE [LARGE SCALE GENOMIC DNA]</scope>
</reference>
<reference evidence="11" key="2">
    <citation type="submission" date="2014-03" db="EMBL/GenBank/DDBJ databases">
        <authorList>
            <person name="Genoscope - CEA"/>
        </authorList>
    </citation>
    <scope>NUCLEOTIDE SEQUENCE</scope>
</reference>
<accession>A0A060WH23</accession>
<dbReference type="GO" id="GO:0004930">
    <property type="term" value="F:G protein-coupled receptor activity"/>
    <property type="evidence" value="ECO:0007669"/>
    <property type="project" value="UniProtKB-KW"/>
</dbReference>